<keyword evidence="3" id="KW-0645">Protease</keyword>
<dbReference type="Pfam" id="PF02517">
    <property type="entry name" value="Rce1-like"/>
    <property type="match status" value="1"/>
</dbReference>
<feature type="transmembrane region" description="Helical" evidence="1">
    <location>
        <begin position="54"/>
        <end position="73"/>
    </location>
</feature>
<dbReference type="Proteomes" id="UP000664332">
    <property type="component" value="Unassembled WGS sequence"/>
</dbReference>
<feature type="domain" description="CAAX prenyl protease 2/Lysostaphin resistance protein A-like" evidence="2">
    <location>
        <begin position="120"/>
        <end position="218"/>
    </location>
</feature>
<keyword evidence="1" id="KW-0472">Membrane</keyword>
<evidence type="ECO:0000259" key="2">
    <source>
        <dbReference type="Pfam" id="PF02517"/>
    </source>
</evidence>
<dbReference type="PANTHER" id="PTHR36435">
    <property type="entry name" value="SLR1288 PROTEIN"/>
    <property type="match status" value="1"/>
</dbReference>
<proteinExistence type="predicted"/>
<organism evidence="3 4">
    <name type="scientific">Corynebacterium mendelii</name>
    <dbReference type="NCBI Taxonomy" id="2765362"/>
    <lineage>
        <taxon>Bacteria</taxon>
        <taxon>Bacillati</taxon>
        <taxon>Actinomycetota</taxon>
        <taxon>Actinomycetes</taxon>
        <taxon>Mycobacteriales</taxon>
        <taxon>Corynebacteriaceae</taxon>
        <taxon>Corynebacterium</taxon>
    </lineage>
</organism>
<dbReference type="InterPro" id="IPR003675">
    <property type="entry name" value="Rce1/LyrA-like_dom"/>
</dbReference>
<keyword evidence="4" id="KW-1185">Reference proteome</keyword>
<feature type="transmembrane region" description="Helical" evidence="1">
    <location>
        <begin position="21"/>
        <end position="42"/>
    </location>
</feature>
<gene>
    <name evidence="3" type="ORF">JZY06_10990</name>
</gene>
<keyword evidence="3" id="KW-0482">Metalloprotease</keyword>
<dbReference type="EMBL" id="JAFLEQ010000017">
    <property type="protein sequence ID" value="MBN9645129.1"/>
    <property type="molecule type" value="Genomic_DNA"/>
</dbReference>
<keyword evidence="3" id="KW-0378">Hydrolase</keyword>
<dbReference type="GO" id="GO:0080120">
    <property type="term" value="P:CAAX-box protein maturation"/>
    <property type="evidence" value="ECO:0007669"/>
    <property type="project" value="UniProtKB-ARBA"/>
</dbReference>
<accession>A0A939E1A3</accession>
<evidence type="ECO:0000313" key="4">
    <source>
        <dbReference type="Proteomes" id="UP000664332"/>
    </source>
</evidence>
<evidence type="ECO:0000256" key="1">
    <source>
        <dbReference type="SAM" id="Phobius"/>
    </source>
</evidence>
<dbReference type="InterPro" id="IPR052710">
    <property type="entry name" value="CAAX_protease"/>
</dbReference>
<sequence>MTEKVLPAQPRSAAQRKRIALLAFAAYFAIMGMAMFVIKHVAGSSYTSNDMTATLFWFEVPMTCLAVFVWLRFFRGSLTRLRSTPRSRWLVVAAALLGANALWMLWQFFTTAAFDGRSQKLLLFMLATTFLVGVSEEIIFRGIMLPAYLETAGRIRAIIISSAFFSVFHVVNILGGLPVESVLVQMTTVFVGGITYAVIALELGAIWPLMLYHFVWDFTLLTGFYTNADLGAAPSVGTALEMIAGPVMLVVLLVHSRKNTHR</sequence>
<reference evidence="3" key="1">
    <citation type="submission" date="2021-03" db="EMBL/GenBank/DDBJ databases">
        <authorList>
            <person name="Sun Q."/>
        </authorList>
    </citation>
    <scope>NUCLEOTIDE SEQUENCE</scope>
    <source>
        <strain evidence="3">CCM 8862</strain>
    </source>
</reference>
<dbReference type="GO" id="GO:0008237">
    <property type="term" value="F:metallopeptidase activity"/>
    <property type="evidence" value="ECO:0007669"/>
    <property type="project" value="UniProtKB-KW"/>
</dbReference>
<keyword evidence="1" id="KW-0812">Transmembrane</keyword>
<dbReference type="GO" id="GO:0004175">
    <property type="term" value="F:endopeptidase activity"/>
    <property type="evidence" value="ECO:0007669"/>
    <property type="project" value="UniProtKB-ARBA"/>
</dbReference>
<feature type="transmembrane region" description="Helical" evidence="1">
    <location>
        <begin position="155"/>
        <end position="175"/>
    </location>
</feature>
<feature type="transmembrane region" description="Helical" evidence="1">
    <location>
        <begin position="89"/>
        <end position="109"/>
    </location>
</feature>
<protein>
    <submittedName>
        <fullName evidence="3">CPBP family intramembrane metalloprotease</fullName>
    </submittedName>
</protein>
<dbReference type="PANTHER" id="PTHR36435:SF1">
    <property type="entry name" value="CAAX AMINO TERMINAL PROTEASE FAMILY PROTEIN"/>
    <property type="match status" value="1"/>
</dbReference>
<evidence type="ECO:0000313" key="3">
    <source>
        <dbReference type="EMBL" id="MBN9645129.1"/>
    </source>
</evidence>
<name>A0A939E1A3_9CORY</name>
<dbReference type="AlphaFoldDB" id="A0A939E1A3"/>
<keyword evidence="1" id="KW-1133">Transmembrane helix</keyword>
<feature type="transmembrane region" description="Helical" evidence="1">
    <location>
        <begin position="232"/>
        <end position="254"/>
    </location>
</feature>
<dbReference type="RefSeq" id="WP_207279604.1">
    <property type="nucleotide sequence ID" value="NZ_JAFLEQ010000017.1"/>
</dbReference>
<comment type="caution">
    <text evidence="3">The sequence shown here is derived from an EMBL/GenBank/DDBJ whole genome shotgun (WGS) entry which is preliminary data.</text>
</comment>